<dbReference type="Proteomes" id="UP000244005">
    <property type="component" value="Unassembled WGS sequence"/>
</dbReference>
<feature type="transmembrane region" description="Helical" evidence="1">
    <location>
        <begin position="64"/>
        <end position="85"/>
    </location>
</feature>
<gene>
    <name evidence="2" type="ORF">MARPO_0077s0015</name>
</gene>
<keyword evidence="3" id="KW-1185">Reference proteome</keyword>
<organism evidence="2 3">
    <name type="scientific">Marchantia polymorpha</name>
    <name type="common">Common liverwort</name>
    <name type="synonym">Marchantia aquatica</name>
    <dbReference type="NCBI Taxonomy" id="3197"/>
    <lineage>
        <taxon>Eukaryota</taxon>
        <taxon>Viridiplantae</taxon>
        <taxon>Streptophyta</taxon>
        <taxon>Embryophyta</taxon>
        <taxon>Marchantiophyta</taxon>
        <taxon>Marchantiopsida</taxon>
        <taxon>Marchantiidae</taxon>
        <taxon>Marchantiales</taxon>
        <taxon>Marchantiaceae</taxon>
        <taxon>Marchantia</taxon>
    </lineage>
</organism>
<keyword evidence="1" id="KW-0472">Membrane</keyword>
<keyword evidence="1" id="KW-1133">Transmembrane helix</keyword>
<reference evidence="3" key="1">
    <citation type="journal article" date="2017" name="Cell">
        <title>Insights into land plant evolution garnered from the Marchantia polymorpha genome.</title>
        <authorList>
            <person name="Bowman J.L."/>
            <person name="Kohchi T."/>
            <person name="Yamato K.T."/>
            <person name="Jenkins J."/>
            <person name="Shu S."/>
            <person name="Ishizaki K."/>
            <person name="Yamaoka S."/>
            <person name="Nishihama R."/>
            <person name="Nakamura Y."/>
            <person name="Berger F."/>
            <person name="Adam C."/>
            <person name="Aki S.S."/>
            <person name="Althoff F."/>
            <person name="Araki T."/>
            <person name="Arteaga-Vazquez M.A."/>
            <person name="Balasubrmanian S."/>
            <person name="Barry K."/>
            <person name="Bauer D."/>
            <person name="Boehm C.R."/>
            <person name="Briginshaw L."/>
            <person name="Caballero-Perez J."/>
            <person name="Catarino B."/>
            <person name="Chen F."/>
            <person name="Chiyoda S."/>
            <person name="Chovatia M."/>
            <person name="Davies K.M."/>
            <person name="Delmans M."/>
            <person name="Demura T."/>
            <person name="Dierschke T."/>
            <person name="Dolan L."/>
            <person name="Dorantes-Acosta A.E."/>
            <person name="Eklund D.M."/>
            <person name="Florent S.N."/>
            <person name="Flores-Sandoval E."/>
            <person name="Fujiyama A."/>
            <person name="Fukuzawa H."/>
            <person name="Galik B."/>
            <person name="Grimanelli D."/>
            <person name="Grimwood J."/>
            <person name="Grossniklaus U."/>
            <person name="Hamada T."/>
            <person name="Haseloff J."/>
            <person name="Hetherington A.J."/>
            <person name="Higo A."/>
            <person name="Hirakawa Y."/>
            <person name="Hundley H.N."/>
            <person name="Ikeda Y."/>
            <person name="Inoue K."/>
            <person name="Inoue S.I."/>
            <person name="Ishida S."/>
            <person name="Jia Q."/>
            <person name="Kakita M."/>
            <person name="Kanazawa T."/>
            <person name="Kawai Y."/>
            <person name="Kawashima T."/>
            <person name="Kennedy M."/>
            <person name="Kinose K."/>
            <person name="Kinoshita T."/>
            <person name="Kohara Y."/>
            <person name="Koide E."/>
            <person name="Komatsu K."/>
            <person name="Kopischke S."/>
            <person name="Kubo M."/>
            <person name="Kyozuka J."/>
            <person name="Lagercrantz U."/>
            <person name="Lin S.S."/>
            <person name="Lindquist E."/>
            <person name="Lipzen A.M."/>
            <person name="Lu C.W."/>
            <person name="De Luna E."/>
            <person name="Martienssen R.A."/>
            <person name="Minamino N."/>
            <person name="Mizutani M."/>
            <person name="Mizutani M."/>
            <person name="Mochizuki N."/>
            <person name="Monte I."/>
            <person name="Mosher R."/>
            <person name="Nagasaki H."/>
            <person name="Nakagami H."/>
            <person name="Naramoto S."/>
            <person name="Nishitani K."/>
            <person name="Ohtani M."/>
            <person name="Okamoto T."/>
            <person name="Okumura M."/>
            <person name="Phillips J."/>
            <person name="Pollak B."/>
            <person name="Reinders A."/>
            <person name="Rovekamp M."/>
            <person name="Sano R."/>
            <person name="Sawa S."/>
            <person name="Schmid M.W."/>
            <person name="Shirakawa M."/>
            <person name="Solano R."/>
            <person name="Spunde A."/>
            <person name="Suetsugu N."/>
            <person name="Sugano S."/>
            <person name="Sugiyama A."/>
            <person name="Sun R."/>
            <person name="Suzuki Y."/>
            <person name="Takenaka M."/>
            <person name="Takezawa D."/>
            <person name="Tomogane H."/>
            <person name="Tsuzuki M."/>
            <person name="Ueda T."/>
            <person name="Umeda M."/>
            <person name="Ward J.M."/>
            <person name="Watanabe Y."/>
            <person name="Yazaki K."/>
            <person name="Yokoyama R."/>
            <person name="Yoshitake Y."/>
            <person name="Yotsui I."/>
            <person name="Zachgo S."/>
            <person name="Schmutz J."/>
        </authorList>
    </citation>
    <scope>NUCLEOTIDE SEQUENCE [LARGE SCALE GENOMIC DNA]</scope>
    <source>
        <strain evidence="3">Tak-1</strain>
    </source>
</reference>
<evidence type="ECO:0000313" key="3">
    <source>
        <dbReference type="Proteomes" id="UP000244005"/>
    </source>
</evidence>
<evidence type="ECO:0000256" key="1">
    <source>
        <dbReference type="SAM" id="Phobius"/>
    </source>
</evidence>
<evidence type="ECO:0000313" key="2">
    <source>
        <dbReference type="EMBL" id="PTQ34685.1"/>
    </source>
</evidence>
<dbReference type="Gramene" id="Mp8g00600.1">
    <property type="protein sequence ID" value="Mp8g00600.1.cds"/>
    <property type="gene ID" value="Mp8g00600"/>
</dbReference>
<dbReference type="OMA" id="KGWMKRT"/>
<name>A0A2R6WLG3_MARPO</name>
<keyword evidence="1" id="KW-0812">Transmembrane</keyword>
<sequence length="113" mass="12387">MGVWRRLKGWMKRTVLGMVMRVVRTRLYKFLRKIARASVVPLSITAGAAGVGVGVASLVAFPLLYGGLIGASAGAVAVLLARLWLRQAEAERSRRKSLTTFSFLSKKVRKKTV</sequence>
<proteinExistence type="predicted"/>
<accession>A0A2R6WLG3</accession>
<dbReference type="AlphaFoldDB" id="A0A2R6WLG3"/>
<dbReference type="EMBL" id="KZ772749">
    <property type="protein sequence ID" value="PTQ34685.1"/>
    <property type="molecule type" value="Genomic_DNA"/>
</dbReference>
<protein>
    <submittedName>
        <fullName evidence="2">Uncharacterized protein</fullName>
    </submittedName>
</protein>